<feature type="compositionally biased region" description="Basic and acidic residues" evidence="1">
    <location>
        <begin position="19"/>
        <end position="28"/>
    </location>
</feature>
<feature type="region of interest" description="Disordered" evidence="1">
    <location>
        <begin position="1"/>
        <end position="30"/>
    </location>
</feature>
<dbReference type="EMBL" id="CAAALY010077693">
    <property type="protein sequence ID" value="VEL26036.1"/>
    <property type="molecule type" value="Genomic_DNA"/>
</dbReference>
<reference evidence="2" key="1">
    <citation type="submission" date="2018-11" db="EMBL/GenBank/DDBJ databases">
        <authorList>
            <consortium name="Pathogen Informatics"/>
        </authorList>
    </citation>
    <scope>NUCLEOTIDE SEQUENCE</scope>
</reference>
<dbReference type="AlphaFoldDB" id="A0A448X289"/>
<sequence>MSFRRSSSLTSSESNTAADRTRTQDAHVPDMSTSSIGLFQFAIPPFGITPHFPEAREPGDRFLGRLQGLAAISLSKQPSYLSPSPVVGRFGLVTS</sequence>
<comment type="caution">
    <text evidence="2">The sequence shown here is derived from an EMBL/GenBank/DDBJ whole genome shotgun (WGS) entry which is preliminary data.</text>
</comment>
<proteinExistence type="predicted"/>
<keyword evidence="3" id="KW-1185">Reference proteome</keyword>
<organism evidence="2 3">
    <name type="scientific">Protopolystoma xenopodis</name>
    <dbReference type="NCBI Taxonomy" id="117903"/>
    <lineage>
        <taxon>Eukaryota</taxon>
        <taxon>Metazoa</taxon>
        <taxon>Spiralia</taxon>
        <taxon>Lophotrochozoa</taxon>
        <taxon>Platyhelminthes</taxon>
        <taxon>Monogenea</taxon>
        <taxon>Polyopisthocotylea</taxon>
        <taxon>Polystomatidea</taxon>
        <taxon>Polystomatidae</taxon>
        <taxon>Protopolystoma</taxon>
    </lineage>
</organism>
<evidence type="ECO:0000313" key="2">
    <source>
        <dbReference type="EMBL" id="VEL26036.1"/>
    </source>
</evidence>
<accession>A0A448X289</accession>
<protein>
    <submittedName>
        <fullName evidence="2">Uncharacterized protein</fullName>
    </submittedName>
</protein>
<dbReference type="Proteomes" id="UP000784294">
    <property type="component" value="Unassembled WGS sequence"/>
</dbReference>
<gene>
    <name evidence="2" type="ORF">PXEA_LOCUS19476</name>
</gene>
<name>A0A448X289_9PLAT</name>
<feature type="compositionally biased region" description="Low complexity" evidence="1">
    <location>
        <begin position="1"/>
        <end position="14"/>
    </location>
</feature>
<evidence type="ECO:0000313" key="3">
    <source>
        <dbReference type="Proteomes" id="UP000784294"/>
    </source>
</evidence>
<evidence type="ECO:0000256" key="1">
    <source>
        <dbReference type="SAM" id="MobiDB-lite"/>
    </source>
</evidence>